<accession>A0A6J4T3D1</accession>
<gene>
    <name evidence="2" type="ORF">AVDCRST_MAG09-1725</name>
</gene>
<feature type="chain" id="PRO_5026946102" evidence="1">
    <location>
        <begin position="29"/>
        <end position="106"/>
    </location>
</feature>
<proteinExistence type="predicted"/>
<reference evidence="2" key="1">
    <citation type="submission" date="2020-02" db="EMBL/GenBank/DDBJ databases">
        <authorList>
            <person name="Meier V. D."/>
        </authorList>
    </citation>
    <scope>NUCLEOTIDE SEQUENCE</scope>
    <source>
        <strain evidence="2">AVDCRST_MAG09</strain>
    </source>
</reference>
<dbReference type="EMBL" id="CADCVZ010000036">
    <property type="protein sequence ID" value="CAA9512857.1"/>
    <property type="molecule type" value="Genomic_DNA"/>
</dbReference>
<evidence type="ECO:0000313" key="2">
    <source>
        <dbReference type="EMBL" id="CAA9512857.1"/>
    </source>
</evidence>
<protein>
    <submittedName>
        <fullName evidence="2">Uncharacterized protein</fullName>
    </submittedName>
</protein>
<keyword evidence="1" id="KW-0732">Signal</keyword>
<organism evidence="2">
    <name type="scientific">uncultured Sphingomonas sp</name>
    <dbReference type="NCBI Taxonomy" id="158754"/>
    <lineage>
        <taxon>Bacteria</taxon>
        <taxon>Pseudomonadati</taxon>
        <taxon>Pseudomonadota</taxon>
        <taxon>Alphaproteobacteria</taxon>
        <taxon>Sphingomonadales</taxon>
        <taxon>Sphingomonadaceae</taxon>
        <taxon>Sphingomonas</taxon>
        <taxon>environmental samples</taxon>
    </lineage>
</organism>
<sequence>MLEGMRFILRLLSLLALTLAPFTAPAQAMTVDAKQTHCADMGSQSDQHPIKPQPDDARCCVAVPAALPASAAASSATPPREKRISFSTVLQLAGLQSEAEDPPPRS</sequence>
<feature type="signal peptide" evidence="1">
    <location>
        <begin position="1"/>
        <end position="28"/>
    </location>
</feature>
<evidence type="ECO:0000256" key="1">
    <source>
        <dbReference type="SAM" id="SignalP"/>
    </source>
</evidence>
<dbReference type="AlphaFoldDB" id="A0A6J4T3D1"/>
<name>A0A6J4T3D1_9SPHN</name>